<protein>
    <recommendedName>
        <fullName evidence="3">Transposase</fullName>
    </recommendedName>
</protein>
<evidence type="ECO:0000313" key="2">
    <source>
        <dbReference type="Proteomes" id="UP000254507"/>
    </source>
</evidence>
<dbReference type="EMBL" id="UFSB01000001">
    <property type="protein sequence ID" value="SUU37670.1"/>
    <property type="molecule type" value="Genomic_DNA"/>
</dbReference>
<organism evidence="1 2">
    <name type="scientific">Actinobacillus seminis</name>
    <dbReference type="NCBI Taxonomy" id="722"/>
    <lineage>
        <taxon>Bacteria</taxon>
        <taxon>Pseudomonadati</taxon>
        <taxon>Pseudomonadota</taxon>
        <taxon>Gammaproteobacteria</taxon>
        <taxon>Pasteurellales</taxon>
        <taxon>Pasteurellaceae</taxon>
        <taxon>Actinobacillus</taxon>
    </lineage>
</organism>
<dbReference type="AlphaFoldDB" id="A0A380VFF4"/>
<dbReference type="Proteomes" id="UP000254507">
    <property type="component" value="Unassembled WGS sequence"/>
</dbReference>
<dbReference type="RefSeq" id="WP_158216603.1">
    <property type="nucleotide sequence ID" value="NZ_NLFK01000002.1"/>
</dbReference>
<name>A0A380VFF4_9PAST</name>
<gene>
    <name evidence="1" type="ORF">NCTC10851_01680</name>
</gene>
<reference evidence="1 2" key="1">
    <citation type="submission" date="2018-06" db="EMBL/GenBank/DDBJ databases">
        <authorList>
            <consortium name="Pathogen Informatics"/>
            <person name="Doyle S."/>
        </authorList>
    </citation>
    <scope>NUCLEOTIDE SEQUENCE [LARGE SCALE GENOMIC DNA]</scope>
    <source>
        <strain evidence="1 2">NCTC10851</strain>
    </source>
</reference>
<accession>A0A380VFF4</accession>
<evidence type="ECO:0000313" key="1">
    <source>
        <dbReference type="EMBL" id="SUU37670.1"/>
    </source>
</evidence>
<proteinExistence type="predicted"/>
<sequence>MVKNTQSPQYEFKRISLEQLVPKDRLVRKIDKAIEFEFIRDIVRQAVVED</sequence>
<evidence type="ECO:0008006" key="3">
    <source>
        <dbReference type="Google" id="ProtNLM"/>
    </source>
</evidence>